<feature type="active site" description="Proton acceptor" evidence="1">
    <location>
        <position position="227"/>
    </location>
</feature>
<feature type="region of interest" description="Disordered" evidence="2">
    <location>
        <begin position="23"/>
        <end position="50"/>
    </location>
</feature>
<reference evidence="4" key="2">
    <citation type="submission" date="2023-06" db="EMBL/GenBank/DDBJ databases">
        <authorList>
            <consortium name="Lawrence Berkeley National Laboratory"/>
            <person name="Haridas S."/>
            <person name="Hensen N."/>
            <person name="Bonometti L."/>
            <person name="Westerberg I."/>
            <person name="Brannstrom I.O."/>
            <person name="Guillou S."/>
            <person name="Cros-Aarteil S."/>
            <person name="Calhoun S."/>
            <person name="Kuo A."/>
            <person name="Mondo S."/>
            <person name="Pangilinan J."/>
            <person name="Riley R."/>
            <person name="Labutti K."/>
            <person name="Andreopoulos B."/>
            <person name="Lipzen A."/>
            <person name="Chen C."/>
            <person name="Yanf M."/>
            <person name="Daum C."/>
            <person name="Ng V."/>
            <person name="Clum A."/>
            <person name="Steindorff A."/>
            <person name="Ohm R."/>
            <person name="Martin F."/>
            <person name="Silar P."/>
            <person name="Natvig D."/>
            <person name="Lalanne C."/>
            <person name="Gautier V."/>
            <person name="Ament-Velasquez S.L."/>
            <person name="Kruys A."/>
            <person name="Hutchinson M.I."/>
            <person name="Powell A.J."/>
            <person name="Barry K."/>
            <person name="Miller A.N."/>
            <person name="Grigoriev I.V."/>
            <person name="Debuchy R."/>
            <person name="Gladieux P."/>
            <person name="Thoren M.H."/>
            <person name="Johannesson H."/>
        </authorList>
    </citation>
    <scope>NUCLEOTIDE SEQUENCE</scope>
    <source>
        <strain evidence="4">CBS 314.62</strain>
    </source>
</reference>
<dbReference type="Proteomes" id="UP001270362">
    <property type="component" value="Unassembled WGS sequence"/>
</dbReference>
<keyword evidence="3" id="KW-0732">Signal</keyword>
<dbReference type="AlphaFoldDB" id="A0AAE0X4V5"/>
<organism evidence="4 5">
    <name type="scientific">Podospora appendiculata</name>
    <dbReference type="NCBI Taxonomy" id="314037"/>
    <lineage>
        <taxon>Eukaryota</taxon>
        <taxon>Fungi</taxon>
        <taxon>Dikarya</taxon>
        <taxon>Ascomycota</taxon>
        <taxon>Pezizomycotina</taxon>
        <taxon>Sordariomycetes</taxon>
        <taxon>Sordariomycetidae</taxon>
        <taxon>Sordariales</taxon>
        <taxon>Podosporaceae</taxon>
        <taxon>Podospora</taxon>
    </lineage>
</organism>
<name>A0AAE0X4V5_9PEZI</name>
<sequence length="305" mass="31152">MKTSTLVTALCTTVAAALAAIPSSHNQQRSQQQPRLLHTLPPSPSHLSTHTHTLSIAAESVHGGAIFTPSNKTNITTATGTFIIPHARVPTAGPTANNSASLYAASFHVSIDGLSSSTPPCGAALRAGIDIIYDAAADGEQRPFAWYQLAPADAVGFANFSAAPGDTVRLTVTASAAQPGAGVATVENFGHLPAGKSSAAVLQTASVTVVGKQGIALCRRQAGWVVEDFPLPGLPDFPVALADFTAVTFGGLGVGLDSGRKVGEKEFVAGTRLVDISQEAQGGRLTKCELVRGERGVSASGVEAH</sequence>
<feature type="chain" id="PRO_5042186476" evidence="3">
    <location>
        <begin position="20"/>
        <end position="305"/>
    </location>
</feature>
<dbReference type="CDD" id="cd13426">
    <property type="entry name" value="Peptidase_G1"/>
    <property type="match status" value="1"/>
</dbReference>
<feature type="signal peptide" evidence="3">
    <location>
        <begin position="1"/>
        <end position="19"/>
    </location>
</feature>
<gene>
    <name evidence="4" type="ORF">B0T22DRAFT_482004</name>
</gene>
<dbReference type="EMBL" id="JAULSO010000003">
    <property type="protein sequence ID" value="KAK3685002.1"/>
    <property type="molecule type" value="Genomic_DNA"/>
</dbReference>
<accession>A0AAE0X4V5</accession>
<dbReference type="InterPro" id="IPR013320">
    <property type="entry name" value="ConA-like_dom_sf"/>
</dbReference>
<dbReference type="SUPFAM" id="SSF49899">
    <property type="entry name" value="Concanavalin A-like lectins/glucanases"/>
    <property type="match status" value="1"/>
</dbReference>
<dbReference type="GO" id="GO:0070007">
    <property type="term" value="F:glutamic-type endopeptidase activity"/>
    <property type="evidence" value="ECO:0007669"/>
    <property type="project" value="InterPro"/>
</dbReference>
<feature type="compositionally biased region" description="Low complexity" evidence="2">
    <location>
        <begin position="36"/>
        <end position="50"/>
    </location>
</feature>
<evidence type="ECO:0000256" key="3">
    <source>
        <dbReference type="SAM" id="SignalP"/>
    </source>
</evidence>
<evidence type="ECO:0000256" key="1">
    <source>
        <dbReference type="PIRSR" id="PIRSR600250-50"/>
    </source>
</evidence>
<dbReference type="PANTHER" id="PTHR37536">
    <property type="entry name" value="PUTATIVE (AFU_ORTHOLOGUE AFUA_3G02970)-RELATED"/>
    <property type="match status" value="1"/>
</dbReference>
<dbReference type="GO" id="GO:0006508">
    <property type="term" value="P:proteolysis"/>
    <property type="evidence" value="ECO:0007669"/>
    <property type="project" value="InterPro"/>
</dbReference>
<reference evidence="4" key="1">
    <citation type="journal article" date="2023" name="Mol. Phylogenet. Evol.">
        <title>Genome-scale phylogeny and comparative genomics of the fungal order Sordariales.</title>
        <authorList>
            <person name="Hensen N."/>
            <person name="Bonometti L."/>
            <person name="Westerberg I."/>
            <person name="Brannstrom I.O."/>
            <person name="Guillou S."/>
            <person name="Cros-Aarteil S."/>
            <person name="Calhoun S."/>
            <person name="Haridas S."/>
            <person name="Kuo A."/>
            <person name="Mondo S."/>
            <person name="Pangilinan J."/>
            <person name="Riley R."/>
            <person name="LaButti K."/>
            <person name="Andreopoulos B."/>
            <person name="Lipzen A."/>
            <person name="Chen C."/>
            <person name="Yan M."/>
            <person name="Daum C."/>
            <person name="Ng V."/>
            <person name="Clum A."/>
            <person name="Steindorff A."/>
            <person name="Ohm R.A."/>
            <person name="Martin F."/>
            <person name="Silar P."/>
            <person name="Natvig D.O."/>
            <person name="Lalanne C."/>
            <person name="Gautier V."/>
            <person name="Ament-Velasquez S.L."/>
            <person name="Kruys A."/>
            <person name="Hutchinson M.I."/>
            <person name="Powell A.J."/>
            <person name="Barry K."/>
            <person name="Miller A.N."/>
            <person name="Grigoriev I.V."/>
            <person name="Debuchy R."/>
            <person name="Gladieux P."/>
            <person name="Hiltunen Thoren M."/>
            <person name="Johannesson H."/>
        </authorList>
    </citation>
    <scope>NUCLEOTIDE SEQUENCE</scope>
    <source>
        <strain evidence="4">CBS 314.62</strain>
    </source>
</reference>
<evidence type="ECO:0000313" key="4">
    <source>
        <dbReference type="EMBL" id="KAK3685002.1"/>
    </source>
</evidence>
<keyword evidence="5" id="KW-1185">Reference proteome</keyword>
<feature type="compositionally biased region" description="Polar residues" evidence="2">
    <location>
        <begin position="23"/>
        <end position="34"/>
    </location>
</feature>
<comment type="caution">
    <text evidence="4">The sequence shown here is derived from an EMBL/GenBank/DDBJ whole genome shotgun (WGS) entry which is preliminary data.</text>
</comment>
<dbReference type="PANTHER" id="PTHR37536:SF1">
    <property type="entry name" value="ASPERGILLOPEPSIN, PUTAITVE (AFU_ORTHOLOGUE AFUA_7G01200)"/>
    <property type="match status" value="1"/>
</dbReference>
<dbReference type="InterPro" id="IPR038656">
    <property type="entry name" value="Peptidase_G1_sf"/>
</dbReference>
<evidence type="ECO:0000313" key="5">
    <source>
        <dbReference type="Proteomes" id="UP001270362"/>
    </source>
</evidence>
<protein>
    <submittedName>
        <fullName evidence="4">Concanavalin A-like lectin/glucanase domain-containing protein</fullName>
    </submittedName>
</protein>
<proteinExistence type="predicted"/>
<evidence type="ECO:0000256" key="2">
    <source>
        <dbReference type="SAM" id="MobiDB-lite"/>
    </source>
</evidence>
<dbReference type="Pfam" id="PF01828">
    <property type="entry name" value="Peptidase_A4"/>
    <property type="match status" value="1"/>
</dbReference>
<dbReference type="Gene3D" id="2.60.120.700">
    <property type="entry name" value="Peptidase G1"/>
    <property type="match status" value="1"/>
</dbReference>
<dbReference type="InterPro" id="IPR000250">
    <property type="entry name" value="Peptidase_G1"/>
</dbReference>